<evidence type="ECO:0000313" key="12">
    <source>
        <dbReference type="Proteomes" id="UP000824998"/>
    </source>
</evidence>
<dbReference type="EC" id="3.2.1.132" evidence="10"/>
<dbReference type="Proteomes" id="UP000824998">
    <property type="component" value="Unassembled WGS sequence"/>
</dbReference>
<evidence type="ECO:0000256" key="7">
    <source>
        <dbReference type="ARBA" id="ARBA00023277"/>
    </source>
</evidence>
<dbReference type="InterPro" id="IPR009939">
    <property type="entry name" value="Chitosanase_fungal"/>
</dbReference>
<evidence type="ECO:0000256" key="1">
    <source>
        <dbReference type="ARBA" id="ARBA00000405"/>
    </source>
</evidence>
<evidence type="ECO:0000256" key="3">
    <source>
        <dbReference type="ARBA" id="ARBA00007799"/>
    </source>
</evidence>
<keyword evidence="8 10" id="KW-0326">Glycosidase</keyword>
<dbReference type="AlphaFoldDB" id="A0A9P7YFS6"/>
<comment type="subcellular location">
    <subcellularLocation>
        <location evidence="2 10">Secreted</location>
    </subcellularLocation>
</comment>
<evidence type="ECO:0000256" key="8">
    <source>
        <dbReference type="ARBA" id="ARBA00023295"/>
    </source>
</evidence>
<comment type="similarity">
    <text evidence="3 10">Belongs to the glycosyl hydrolase 75 family.</text>
</comment>
<dbReference type="OrthoDB" id="4756206at2759"/>
<evidence type="ECO:0000256" key="10">
    <source>
        <dbReference type="RuleBase" id="RU361208"/>
    </source>
</evidence>
<protein>
    <recommendedName>
        <fullName evidence="10">Endo-chitosanase</fullName>
        <ecNumber evidence="10">3.2.1.132</ecNumber>
    </recommendedName>
</protein>
<comment type="catalytic activity">
    <reaction evidence="1 10">
        <text>Endohydrolysis of beta-(1-&gt;4)-linkages between D-glucosamine residues in a partly acetylated chitosan.</text>
        <dbReference type="EC" id="3.2.1.132"/>
    </reaction>
</comment>
<comment type="function">
    <text evidence="10">Chitosanase catalyzing the endo-type cleavage of chitosan, the deacylated form of chitin. Chitosanase may be crucial in the degradation of the deacetylated portion of chitin in the fungal cell wall.</text>
</comment>
<feature type="chain" id="PRO_5040539813" description="Endo-chitosanase" evidence="10">
    <location>
        <begin position="22"/>
        <end position="335"/>
    </location>
</feature>
<keyword evidence="6 10" id="KW-0378">Hydrolase</keyword>
<dbReference type="Pfam" id="PF07335">
    <property type="entry name" value="Glyco_hydro_75"/>
    <property type="match status" value="1"/>
</dbReference>
<keyword evidence="12" id="KW-1185">Reference proteome</keyword>
<sequence>MYSSYSSLALAAIIAIRGVAGLEIPANVAAFRDSITKAGECSNKLASGLFASEEGTGTFSYCGDHLVDSKIVYLQGTGGALADMSIDCDGVQKGAGDDGRCGSSTDTQSQTSFQSQVNTFDPSVKDLNAFVHPYVVFGNVGSKEGFTNFDPTSAGIEPLSLMAVVCGDQMFYGIWGDENGDDGPKAVIGEASISLATLCFGTSITGNSGHGETDVLYIAFTGTDAAPGQNAKWNAGSVGEFSESIKSLGDTLVQRIGGGGVSSAERSKPTEAVKDVVVPTTLSTVIAKATEEPAVAGGADACEWVGHCAGASCSGMDDCDGELVCVSGKCGAGKR</sequence>
<dbReference type="GO" id="GO:0000272">
    <property type="term" value="P:polysaccharide catabolic process"/>
    <property type="evidence" value="ECO:0007669"/>
    <property type="project" value="UniProtKB-KW"/>
</dbReference>
<accession>A0A9P7YFS6</accession>
<comment type="caution">
    <text evidence="11">The sequence shown here is derived from an EMBL/GenBank/DDBJ whole genome shotgun (WGS) entry which is preliminary data.</text>
</comment>
<keyword evidence="5 10" id="KW-0732">Signal</keyword>
<dbReference type="EMBL" id="MU251526">
    <property type="protein sequence ID" value="KAG9232869.1"/>
    <property type="molecule type" value="Genomic_DNA"/>
</dbReference>
<keyword evidence="7" id="KW-0119">Carbohydrate metabolism</keyword>
<keyword evidence="9 10" id="KW-0624">Polysaccharide degradation</keyword>
<gene>
    <name evidence="11" type="ORF">BJ875DRAFT_65079</name>
</gene>
<keyword evidence="4" id="KW-0964">Secreted</keyword>
<proteinExistence type="inferred from homology"/>
<dbReference type="PANTHER" id="PTHR42061">
    <property type="entry name" value="ENDO-CHITOSANASE"/>
    <property type="match status" value="1"/>
</dbReference>
<dbReference type="PANTHER" id="PTHR42061:SF6">
    <property type="entry name" value="ENDO-CHITOSANASE"/>
    <property type="match status" value="1"/>
</dbReference>
<evidence type="ECO:0000256" key="4">
    <source>
        <dbReference type="ARBA" id="ARBA00022525"/>
    </source>
</evidence>
<evidence type="ECO:0000256" key="5">
    <source>
        <dbReference type="ARBA" id="ARBA00022729"/>
    </source>
</evidence>
<evidence type="ECO:0000313" key="11">
    <source>
        <dbReference type="EMBL" id="KAG9232869.1"/>
    </source>
</evidence>
<evidence type="ECO:0000256" key="6">
    <source>
        <dbReference type="ARBA" id="ARBA00022801"/>
    </source>
</evidence>
<dbReference type="GO" id="GO:0005576">
    <property type="term" value="C:extracellular region"/>
    <property type="evidence" value="ECO:0007669"/>
    <property type="project" value="UniProtKB-SubCell"/>
</dbReference>
<evidence type="ECO:0000256" key="2">
    <source>
        <dbReference type="ARBA" id="ARBA00004613"/>
    </source>
</evidence>
<evidence type="ECO:0000256" key="9">
    <source>
        <dbReference type="ARBA" id="ARBA00023326"/>
    </source>
</evidence>
<reference evidence="11" key="1">
    <citation type="journal article" date="2021" name="IMA Fungus">
        <title>Genomic characterization of three marine fungi, including Emericellopsis atlantica sp. nov. with signatures of a generalist lifestyle and marine biomass degradation.</title>
        <authorList>
            <person name="Hagestad O.C."/>
            <person name="Hou L."/>
            <person name="Andersen J.H."/>
            <person name="Hansen E.H."/>
            <person name="Altermark B."/>
            <person name="Li C."/>
            <person name="Kuhnert E."/>
            <person name="Cox R.J."/>
            <person name="Crous P.W."/>
            <person name="Spatafora J.W."/>
            <person name="Lail K."/>
            <person name="Amirebrahimi M."/>
            <person name="Lipzen A."/>
            <person name="Pangilinan J."/>
            <person name="Andreopoulos W."/>
            <person name="Hayes R.D."/>
            <person name="Ng V."/>
            <person name="Grigoriev I.V."/>
            <person name="Jackson S.A."/>
            <person name="Sutton T.D.S."/>
            <person name="Dobson A.D.W."/>
            <person name="Rama T."/>
        </authorList>
    </citation>
    <scope>NUCLEOTIDE SEQUENCE</scope>
    <source>
        <strain evidence="11">TRa018bII</strain>
    </source>
</reference>
<feature type="signal peptide" evidence="10">
    <location>
        <begin position="1"/>
        <end position="21"/>
    </location>
</feature>
<name>A0A9P7YFS6_9HELO</name>
<dbReference type="GO" id="GO:0016977">
    <property type="term" value="F:chitosanase activity"/>
    <property type="evidence" value="ECO:0007669"/>
    <property type="project" value="UniProtKB-EC"/>
</dbReference>
<organism evidence="11 12">
    <name type="scientific">Amylocarpus encephaloides</name>
    <dbReference type="NCBI Taxonomy" id="45428"/>
    <lineage>
        <taxon>Eukaryota</taxon>
        <taxon>Fungi</taxon>
        <taxon>Dikarya</taxon>
        <taxon>Ascomycota</taxon>
        <taxon>Pezizomycotina</taxon>
        <taxon>Leotiomycetes</taxon>
        <taxon>Helotiales</taxon>
        <taxon>Helotiales incertae sedis</taxon>
        <taxon>Amylocarpus</taxon>
    </lineage>
</organism>